<dbReference type="GO" id="GO:0051286">
    <property type="term" value="C:cell tip"/>
    <property type="evidence" value="ECO:0007669"/>
    <property type="project" value="TreeGrafter"/>
</dbReference>
<evidence type="ECO:0000259" key="2">
    <source>
        <dbReference type="Pfam" id="PF23153"/>
    </source>
</evidence>
<dbReference type="Pfam" id="PF23153">
    <property type="entry name" value="Aip3p_Bud6_N"/>
    <property type="match status" value="1"/>
</dbReference>
<sequence length="507" mass="54685">MMTETAKDPWFDIYRTVTQLLTSTKSLLESLTEWSSDQSNKDNVLSCFSQLQVQFDFVCHNFEDANVDMSDLKLIPKELKKCLDNTLSEPPSHLEQYLPTIRNVILQLLQMLRLKQAMLHASPAQTTPAPGKNKDTATASTKPLKSILKEPPSNKQPPNATVLGLEESLEHPASKADANTSEALEEIDTGHLNDILSLETQEASTVIMPAPLTPESTASESGDPVDNAPLMRDLNISSASLARPLPPTPITPSTSTSTVPIAPPRPASMPAPVAPPVTALTASPVVPPRTFTAGSPAPIAPPRSVPVTPAAPRRTRVPVTPAATEAPNPVLLLESPSEPQAASLPPAQAAEPQPLDVSPPAIMPRRKSFHAKSSSRDMLPRPISTSREPACKPASKPAPNSDRMTEVVSDPGTALAAGQVLFLQWRDRIKRVSLEQPLGSLDALLGLFEKKFDLAFATRVSTDGSAKPDVSRDQCVLLHLDTHTNIQYELEDLSDIESNSLIQLRKV</sequence>
<name>A0A1X2GKT0_9FUNG</name>
<gene>
    <name evidence="3" type="ORF">DM01DRAFT_1345269</name>
</gene>
<keyword evidence="4" id="KW-1185">Reference proteome</keyword>
<feature type="domain" description="Aip3p/Bud6 N-terminal" evidence="2">
    <location>
        <begin position="16"/>
        <end position="119"/>
    </location>
</feature>
<dbReference type="AlphaFoldDB" id="A0A1X2GKT0"/>
<dbReference type="InterPro" id="IPR056279">
    <property type="entry name" value="Aip3p_Bud6_N"/>
</dbReference>
<feature type="region of interest" description="Disordered" evidence="1">
    <location>
        <begin position="240"/>
        <end position="266"/>
    </location>
</feature>
<evidence type="ECO:0000256" key="1">
    <source>
        <dbReference type="SAM" id="MobiDB-lite"/>
    </source>
</evidence>
<evidence type="ECO:0000313" key="4">
    <source>
        <dbReference type="Proteomes" id="UP000242146"/>
    </source>
</evidence>
<dbReference type="PANTHER" id="PTHR22741">
    <property type="entry name" value="P140CAP/SNIP-RELATED"/>
    <property type="match status" value="1"/>
</dbReference>
<feature type="region of interest" description="Disordered" evidence="1">
    <location>
        <begin position="293"/>
        <end position="324"/>
    </location>
</feature>
<dbReference type="OrthoDB" id="783096at2759"/>
<reference evidence="3 4" key="1">
    <citation type="submission" date="2016-07" db="EMBL/GenBank/DDBJ databases">
        <title>Pervasive Adenine N6-methylation of Active Genes in Fungi.</title>
        <authorList>
            <consortium name="DOE Joint Genome Institute"/>
            <person name="Mondo S.J."/>
            <person name="Dannebaum R.O."/>
            <person name="Kuo R.C."/>
            <person name="Labutti K."/>
            <person name="Haridas S."/>
            <person name="Kuo A."/>
            <person name="Salamov A."/>
            <person name="Ahrendt S.R."/>
            <person name="Lipzen A."/>
            <person name="Sullivan W."/>
            <person name="Andreopoulos W.B."/>
            <person name="Clum A."/>
            <person name="Lindquist E."/>
            <person name="Daum C."/>
            <person name="Ramamoorthy G.K."/>
            <person name="Gryganskyi A."/>
            <person name="Culley D."/>
            <person name="Magnuson J.K."/>
            <person name="James T.Y."/>
            <person name="O'Malley M.A."/>
            <person name="Stajich J.E."/>
            <person name="Spatafora J.W."/>
            <person name="Visel A."/>
            <person name="Grigoriev I.V."/>
        </authorList>
    </citation>
    <scope>NUCLEOTIDE SEQUENCE [LARGE SCALE GENOMIC DNA]</scope>
    <source>
        <strain evidence="3 4">NRRL 3301</strain>
    </source>
</reference>
<dbReference type="STRING" id="101127.A0A1X2GKT0"/>
<accession>A0A1X2GKT0</accession>
<feature type="compositionally biased region" description="Low complexity" evidence="1">
    <location>
        <begin position="251"/>
        <end position="260"/>
    </location>
</feature>
<dbReference type="Proteomes" id="UP000242146">
    <property type="component" value="Unassembled WGS sequence"/>
</dbReference>
<evidence type="ECO:0000313" key="3">
    <source>
        <dbReference type="EMBL" id="ORX55813.1"/>
    </source>
</evidence>
<dbReference type="PANTHER" id="PTHR22741:SF10">
    <property type="entry name" value="COILED-COIL DOMAIN-CONTAINING PROTEIN CG32809"/>
    <property type="match status" value="1"/>
</dbReference>
<dbReference type="EMBL" id="MCGT01000011">
    <property type="protein sequence ID" value="ORX55813.1"/>
    <property type="molecule type" value="Genomic_DNA"/>
</dbReference>
<protein>
    <recommendedName>
        <fullName evidence="2">Aip3p/Bud6 N-terminal domain-containing protein</fullName>
    </recommendedName>
</protein>
<feature type="region of interest" description="Disordered" evidence="1">
    <location>
        <begin position="122"/>
        <end position="160"/>
    </location>
</feature>
<feature type="compositionally biased region" description="Low complexity" evidence="1">
    <location>
        <begin position="337"/>
        <end position="355"/>
    </location>
</feature>
<dbReference type="GO" id="GO:0030010">
    <property type="term" value="P:establishment of cell polarity"/>
    <property type="evidence" value="ECO:0007669"/>
    <property type="project" value="TreeGrafter"/>
</dbReference>
<dbReference type="InterPro" id="IPR051825">
    <property type="entry name" value="SRCIN1"/>
</dbReference>
<comment type="caution">
    <text evidence="3">The sequence shown here is derived from an EMBL/GenBank/DDBJ whole genome shotgun (WGS) entry which is preliminary data.</text>
</comment>
<organism evidence="3 4">
    <name type="scientific">Hesseltinella vesiculosa</name>
    <dbReference type="NCBI Taxonomy" id="101127"/>
    <lineage>
        <taxon>Eukaryota</taxon>
        <taxon>Fungi</taxon>
        <taxon>Fungi incertae sedis</taxon>
        <taxon>Mucoromycota</taxon>
        <taxon>Mucoromycotina</taxon>
        <taxon>Mucoromycetes</taxon>
        <taxon>Mucorales</taxon>
        <taxon>Cunninghamellaceae</taxon>
        <taxon>Hesseltinella</taxon>
    </lineage>
</organism>
<dbReference type="GO" id="GO:0005737">
    <property type="term" value="C:cytoplasm"/>
    <property type="evidence" value="ECO:0007669"/>
    <property type="project" value="TreeGrafter"/>
</dbReference>
<feature type="region of interest" description="Disordered" evidence="1">
    <location>
        <begin position="337"/>
        <end position="406"/>
    </location>
</feature>
<proteinExistence type="predicted"/>